<proteinExistence type="inferred from homology"/>
<feature type="domain" description="Sulfatase N-terminal" evidence="9">
    <location>
        <begin position="30"/>
        <end position="370"/>
    </location>
</feature>
<sequence length="466" mass="52161">MKNTFLVLLLIMTGSFVKAFGQIAKSEKKPNVIVIFTDDQGYQDLGCYGAPKIKTPNLDKMAKEGIRFTNFYVTNSVCSASRASLLTGRYSFHNGVGGVFLPDAKGMESSEITIAEVVKSAGYKTACFGKWHLGDFKENLPTSQGFDTYYGIPYSNDMNIGAKQEFANNVVFTEGYTLEKAKQDQQLVKNSSREKLKELGIKELCPLFENDKIIEYPANQSSLTERYFAKAIDFIDQANGNPFFMYITPAIPHVPLFASEKFKGTSERGLYGDVVEEIDYYVGNLIQHLKSKGLEKNTLIIFASDNGPWLGYKDLAGSALPFRDGKFTNYEGGVRVPCIMYWPGKIKSGQLSNTIVSTLDFLPTIAHYTGAKLPNVLLDGMNISNLIEAKGSLNRNYMFYTKGTEIYGIRKGDWKYLPHGGSRNADEKATPELFNLKEDIAETKNVYDKYPNIVKELTDEMDKHKL</sequence>
<dbReference type="Gene3D" id="3.30.1120.10">
    <property type="match status" value="1"/>
</dbReference>
<evidence type="ECO:0000256" key="6">
    <source>
        <dbReference type="ARBA" id="ARBA00022837"/>
    </source>
</evidence>
<evidence type="ECO:0000256" key="2">
    <source>
        <dbReference type="ARBA" id="ARBA00008779"/>
    </source>
</evidence>
<dbReference type="CDD" id="cd16026">
    <property type="entry name" value="GALNS_like"/>
    <property type="match status" value="1"/>
</dbReference>
<comment type="cofactor">
    <cofactor evidence="1">
        <name>Ca(2+)</name>
        <dbReference type="ChEBI" id="CHEBI:29108"/>
    </cofactor>
</comment>
<reference evidence="11" key="1">
    <citation type="submission" date="2019-03" db="EMBL/GenBank/DDBJ databases">
        <title>Flavobacterium sp.</title>
        <authorList>
            <person name="Kim H."/>
        </authorList>
    </citation>
    <scope>NUCLEOTIDE SEQUENCE [LARGE SCALE GENOMIC DNA]</scope>
    <source>
        <strain evidence="11">GS13</strain>
    </source>
</reference>
<dbReference type="InterPro" id="IPR000917">
    <property type="entry name" value="Sulfatase_N"/>
</dbReference>
<protein>
    <submittedName>
        <fullName evidence="10">Cerebroside-sulfatase</fullName>
    </submittedName>
</protein>
<dbReference type="Gene3D" id="3.40.720.10">
    <property type="entry name" value="Alkaline Phosphatase, subunit A"/>
    <property type="match status" value="1"/>
</dbReference>
<keyword evidence="4 8" id="KW-0732">Signal</keyword>
<gene>
    <name evidence="10" type="ORF">E1750_17390</name>
</gene>
<keyword evidence="11" id="KW-1185">Reference proteome</keyword>
<evidence type="ECO:0000259" key="9">
    <source>
        <dbReference type="Pfam" id="PF00884"/>
    </source>
</evidence>
<keyword evidence="3" id="KW-0479">Metal-binding</keyword>
<dbReference type="KEGG" id="fnk:E1750_17390"/>
<evidence type="ECO:0000256" key="1">
    <source>
        <dbReference type="ARBA" id="ARBA00001913"/>
    </source>
</evidence>
<evidence type="ECO:0000256" key="5">
    <source>
        <dbReference type="ARBA" id="ARBA00022801"/>
    </source>
</evidence>
<keyword evidence="6" id="KW-0106">Calcium</keyword>
<keyword evidence="5" id="KW-0378">Hydrolase</keyword>
<dbReference type="EMBL" id="CP037933">
    <property type="protein sequence ID" value="QBN20488.1"/>
    <property type="molecule type" value="Genomic_DNA"/>
</dbReference>
<feature type="chain" id="PRO_5020353846" evidence="8">
    <location>
        <begin position="20"/>
        <end position="466"/>
    </location>
</feature>
<dbReference type="RefSeq" id="WP_133277987.1">
    <property type="nucleotide sequence ID" value="NZ_CP037933.1"/>
</dbReference>
<accession>A0A4P6YDT2</accession>
<dbReference type="Proteomes" id="UP000291124">
    <property type="component" value="Chromosome"/>
</dbReference>
<dbReference type="GO" id="GO:0004065">
    <property type="term" value="F:arylsulfatase activity"/>
    <property type="evidence" value="ECO:0007669"/>
    <property type="project" value="TreeGrafter"/>
</dbReference>
<dbReference type="PANTHER" id="PTHR42693:SF53">
    <property type="entry name" value="ENDO-4-O-SULFATASE"/>
    <property type="match status" value="1"/>
</dbReference>
<evidence type="ECO:0000256" key="8">
    <source>
        <dbReference type="SAM" id="SignalP"/>
    </source>
</evidence>
<dbReference type="FunFam" id="3.40.720.10:FF:000023">
    <property type="entry name" value="Arylsulfatase A"/>
    <property type="match status" value="1"/>
</dbReference>
<dbReference type="OrthoDB" id="9777768at2"/>
<dbReference type="InterPro" id="IPR050738">
    <property type="entry name" value="Sulfatase"/>
</dbReference>
<dbReference type="InterPro" id="IPR017850">
    <property type="entry name" value="Alkaline_phosphatase_core_sf"/>
</dbReference>
<organism evidence="10 11">
    <name type="scientific">Flavobacterium nackdongense</name>
    <dbReference type="NCBI Taxonomy" id="2547394"/>
    <lineage>
        <taxon>Bacteria</taxon>
        <taxon>Pseudomonadati</taxon>
        <taxon>Bacteroidota</taxon>
        <taxon>Flavobacteriia</taxon>
        <taxon>Flavobacteriales</taxon>
        <taxon>Flavobacteriaceae</taxon>
        <taxon>Flavobacterium</taxon>
    </lineage>
</organism>
<feature type="signal peptide" evidence="8">
    <location>
        <begin position="1"/>
        <end position="19"/>
    </location>
</feature>
<name>A0A4P6YDT2_9FLAO</name>
<evidence type="ECO:0000256" key="7">
    <source>
        <dbReference type="ARBA" id="ARBA00023180"/>
    </source>
</evidence>
<evidence type="ECO:0000313" key="10">
    <source>
        <dbReference type="EMBL" id="QBN20488.1"/>
    </source>
</evidence>
<dbReference type="PANTHER" id="PTHR42693">
    <property type="entry name" value="ARYLSULFATASE FAMILY MEMBER"/>
    <property type="match status" value="1"/>
</dbReference>
<evidence type="ECO:0000313" key="11">
    <source>
        <dbReference type="Proteomes" id="UP000291124"/>
    </source>
</evidence>
<dbReference type="Pfam" id="PF00884">
    <property type="entry name" value="Sulfatase"/>
    <property type="match status" value="1"/>
</dbReference>
<evidence type="ECO:0000256" key="3">
    <source>
        <dbReference type="ARBA" id="ARBA00022723"/>
    </source>
</evidence>
<evidence type="ECO:0000256" key="4">
    <source>
        <dbReference type="ARBA" id="ARBA00022729"/>
    </source>
</evidence>
<dbReference type="AlphaFoldDB" id="A0A4P6YDT2"/>
<dbReference type="SUPFAM" id="SSF53649">
    <property type="entry name" value="Alkaline phosphatase-like"/>
    <property type="match status" value="1"/>
</dbReference>
<keyword evidence="7" id="KW-0325">Glycoprotein</keyword>
<dbReference type="GO" id="GO:0046872">
    <property type="term" value="F:metal ion binding"/>
    <property type="evidence" value="ECO:0007669"/>
    <property type="project" value="UniProtKB-KW"/>
</dbReference>
<comment type="similarity">
    <text evidence="2">Belongs to the sulfatase family.</text>
</comment>